<accession>A0A8I0ADY1</accession>
<dbReference type="EMBL" id="JACOOQ010000012">
    <property type="protein sequence ID" value="MBC5640357.1"/>
    <property type="molecule type" value="Genomic_DNA"/>
</dbReference>
<dbReference type="AlphaFoldDB" id="A0A8I0ADY1"/>
<comment type="caution">
    <text evidence="2">The sequence shown here is derived from an EMBL/GenBank/DDBJ whole genome shotgun (WGS) entry which is preliminary data.</text>
</comment>
<dbReference type="Gene3D" id="1.10.3210.10">
    <property type="entry name" value="Hypothetical protein af1432"/>
    <property type="match status" value="1"/>
</dbReference>
<sequence>MLYRVKQFLWAIGSNFKEIDYKYVDKFLDSKEKELFNKLKHNEKHHSIRVCKDAINISKEKNIKIDDKIIGKISLLHDIGKGEHSLNIFEKSILVILNKITNGKLRRLDNIKNIDIYYNHGEKGATLLKEYNKYDKEFLEAIEFHHNDKFSGNNKLLDIIRESDNKN</sequence>
<evidence type="ECO:0000313" key="2">
    <source>
        <dbReference type="EMBL" id="MBC5640357.1"/>
    </source>
</evidence>
<evidence type="ECO:0000313" key="3">
    <source>
        <dbReference type="Proteomes" id="UP000662088"/>
    </source>
</evidence>
<dbReference type="NCBIfam" id="TIGR00277">
    <property type="entry name" value="HDIG"/>
    <property type="match status" value="1"/>
</dbReference>
<gene>
    <name evidence="2" type="ORF">H8R92_07965</name>
</gene>
<proteinExistence type="predicted"/>
<organism evidence="2 3">
    <name type="scientific">Clostridium lentum</name>
    <dbReference type="NCBI Taxonomy" id="2763037"/>
    <lineage>
        <taxon>Bacteria</taxon>
        <taxon>Bacillati</taxon>
        <taxon>Bacillota</taxon>
        <taxon>Clostridia</taxon>
        <taxon>Eubacteriales</taxon>
        <taxon>Clostridiaceae</taxon>
        <taxon>Clostridium</taxon>
    </lineage>
</organism>
<dbReference type="Proteomes" id="UP000662088">
    <property type="component" value="Unassembled WGS sequence"/>
</dbReference>
<name>A0A8I0ADY1_9CLOT</name>
<protein>
    <submittedName>
        <fullName evidence="2">HDIG domain-containing protein</fullName>
    </submittedName>
</protein>
<dbReference type="InterPro" id="IPR006675">
    <property type="entry name" value="HDIG_dom"/>
</dbReference>
<dbReference type="InterPro" id="IPR006674">
    <property type="entry name" value="HD_domain"/>
</dbReference>
<dbReference type="RefSeq" id="WP_022211223.1">
    <property type="nucleotide sequence ID" value="NZ_JACOOQ010000012.1"/>
</dbReference>
<evidence type="ECO:0000259" key="1">
    <source>
        <dbReference type="Pfam" id="PF01966"/>
    </source>
</evidence>
<dbReference type="Pfam" id="PF01966">
    <property type="entry name" value="HD"/>
    <property type="match status" value="1"/>
</dbReference>
<keyword evidence="3" id="KW-1185">Reference proteome</keyword>
<reference evidence="2" key="1">
    <citation type="submission" date="2020-08" db="EMBL/GenBank/DDBJ databases">
        <title>Genome public.</title>
        <authorList>
            <person name="Liu C."/>
            <person name="Sun Q."/>
        </authorList>
    </citation>
    <scope>NUCLEOTIDE SEQUENCE</scope>
    <source>
        <strain evidence="2">NSJ-42</strain>
    </source>
</reference>
<feature type="domain" description="HD" evidence="1">
    <location>
        <begin position="45"/>
        <end position="150"/>
    </location>
</feature>
<dbReference type="SUPFAM" id="SSF109604">
    <property type="entry name" value="HD-domain/PDEase-like"/>
    <property type="match status" value="1"/>
</dbReference>